<reference evidence="1" key="1">
    <citation type="submission" date="2021-05" db="EMBL/GenBank/DDBJ databases">
        <authorList>
            <person name="Pietrasiak N."/>
            <person name="Ward R."/>
            <person name="Stajich J.E."/>
            <person name="Kurbessoian T."/>
        </authorList>
    </citation>
    <scope>NUCLEOTIDE SEQUENCE</scope>
    <source>
        <strain evidence="1">UHER 2000/2452</strain>
    </source>
</reference>
<dbReference type="EMBL" id="JAHHHD010000015">
    <property type="protein sequence ID" value="MBW4659873.1"/>
    <property type="molecule type" value="Genomic_DNA"/>
</dbReference>
<sequence>MSKPSSFFDQNASQASLYSKLQRSLRLALPLLLSTGALINAGAGLTQSNPGSGADNARFTCEVSSSEYTVMYRPQSQPSQSYAWAKPGELGGGWTPERRCAEISRRLEFYRPDGLLEMQTAIENGYNTICVTTEQVPGCRIVLTVPPGQDPIATRDRVFSNLTVADSGEQTSAVNTFTGNNGGGIINRIGQAIGVDLSSLSGRRSNAGSAGNINLRPFLDTADGGTGTKLR</sequence>
<organism evidence="1 2">
    <name type="scientific">Drouetiella hepatica Uher 2000/2452</name>
    <dbReference type="NCBI Taxonomy" id="904376"/>
    <lineage>
        <taxon>Bacteria</taxon>
        <taxon>Bacillati</taxon>
        <taxon>Cyanobacteriota</taxon>
        <taxon>Cyanophyceae</taxon>
        <taxon>Oculatellales</taxon>
        <taxon>Oculatellaceae</taxon>
        <taxon>Drouetiella</taxon>
    </lineage>
</organism>
<reference evidence="1" key="2">
    <citation type="journal article" date="2022" name="Microbiol. Resour. Announc.">
        <title>Metagenome Sequencing to Explore Phylogenomics of Terrestrial Cyanobacteria.</title>
        <authorList>
            <person name="Ward R.D."/>
            <person name="Stajich J.E."/>
            <person name="Johansen J.R."/>
            <person name="Huntemann M."/>
            <person name="Clum A."/>
            <person name="Foster B."/>
            <person name="Foster B."/>
            <person name="Roux S."/>
            <person name="Palaniappan K."/>
            <person name="Varghese N."/>
            <person name="Mukherjee S."/>
            <person name="Reddy T.B.K."/>
            <person name="Daum C."/>
            <person name="Copeland A."/>
            <person name="Chen I.A."/>
            <person name="Ivanova N.N."/>
            <person name="Kyrpides N.C."/>
            <person name="Shapiro N."/>
            <person name="Eloe-Fadrosh E.A."/>
            <person name="Pietrasiak N."/>
        </authorList>
    </citation>
    <scope>NUCLEOTIDE SEQUENCE</scope>
    <source>
        <strain evidence="1">UHER 2000/2452</strain>
    </source>
</reference>
<accession>A0A951UPI9</accession>
<name>A0A951UPI9_9CYAN</name>
<dbReference type="AlphaFoldDB" id="A0A951UPI9"/>
<evidence type="ECO:0000313" key="1">
    <source>
        <dbReference type="EMBL" id="MBW4659873.1"/>
    </source>
</evidence>
<dbReference type="Proteomes" id="UP000757435">
    <property type="component" value="Unassembled WGS sequence"/>
</dbReference>
<gene>
    <name evidence="1" type="ORF">KME15_14450</name>
</gene>
<protein>
    <submittedName>
        <fullName evidence="1">COP23 domain-containing protein</fullName>
    </submittedName>
</protein>
<dbReference type="InterPro" id="IPR025478">
    <property type="entry name" value="COP23"/>
</dbReference>
<comment type="caution">
    <text evidence="1">The sequence shown here is derived from an EMBL/GenBank/DDBJ whole genome shotgun (WGS) entry which is preliminary data.</text>
</comment>
<dbReference type="Pfam" id="PF14218">
    <property type="entry name" value="COP23"/>
    <property type="match status" value="1"/>
</dbReference>
<proteinExistence type="predicted"/>
<evidence type="ECO:0000313" key="2">
    <source>
        <dbReference type="Proteomes" id="UP000757435"/>
    </source>
</evidence>